<name>A0A1G4G678_9BACT</name>
<feature type="transmembrane region" description="Helical" evidence="1">
    <location>
        <begin position="32"/>
        <end position="48"/>
    </location>
</feature>
<dbReference type="RefSeq" id="WP_083373215.1">
    <property type="nucleotide sequence ID" value="NZ_DUQN01000029.1"/>
</dbReference>
<protein>
    <submittedName>
        <fullName evidence="2">Uncharacterized protein</fullName>
    </submittedName>
</protein>
<keyword evidence="1" id="KW-0472">Membrane</keyword>
<accession>A0A1G4G678</accession>
<evidence type="ECO:0000256" key="1">
    <source>
        <dbReference type="SAM" id="Phobius"/>
    </source>
</evidence>
<dbReference type="STRING" id="1642646.ING2E5A_1225"/>
<proteinExistence type="predicted"/>
<evidence type="ECO:0000313" key="3">
    <source>
        <dbReference type="Proteomes" id="UP000178485"/>
    </source>
</evidence>
<reference evidence="2 3" key="1">
    <citation type="submission" date="2016-08" db="EMBL/GenBank/DDBJ databases">
        <authorList>
            <person name="Seilhamer J.J."/>
        </authorList>
    </citation>
    <scope>NUCLEOTIDE SEQUENCE [LARGE SCALE GENOMIC DNA]</scope>
    <source>
        <strain evidence="2">ING2-E5A</strain>
    </source>
</reference>
<gene>
    <name evidence="2" type="ORF">ING2E5A_1225</name>
</gene>
<dbReference type="Proteomes" id="UP000178485">
    <property type="component" value="Chromosome i"/>
</dbReference>
<dbReference type="KEGG" id="pmuc:ING2E5A_1225"/>
<dbReference type="EMBL" id="LT608328">
    <property type="protein sequence ID" value="SCM57193.1"/>
    <property type="molecule type" value="Genomic_DNA"/>
</dbReference>
<keyword evidence="1" id="KW-1133">Transmembrane helix</keyword>
<feature type="transmembrane region" description="Helical" evidence="1">
    <location>
        <begin position="60"/>
        <end position="79"/>
    </location>
</feature>
<feature type="transmembrane region" description="Helical" evidence="1">
    <location>
        <begin position="7"/>
        <end position="26"/>
    </location>
</feature>
<keyword evidence="3" id="KW-1185">Reference proteome</keyword>
<organism evidence="2 3">
    <name type="scientific">Petrimonas mucosa</name>
    <dbReference type="NCBI Taxonomy" id="1642646"/>
    <lineage>
        <taxon>Bacteria</taxon>
        <taxon>Pseudomonadati</taxon>
        <taxon>Bacteroidota</taxon>
        <taxon>Bacteroidia</taxon>
        <taxon>Bacteroidales</taxon>
        <taxon>Dysgonomonadaceae</taxon>
        <taxon>Petrimonas</taxon>
    </lineage>
</organism>
<sequence length="117" mass="13139">MYKSKEIVYQISGIVILLSALLYLFLPSVAPWVMAVSVVAFSAATAFSPYPGKSIRGKRLFNFQVISCALMMVAAYLMFRKNNLWVLSMLSGAIFLLYSGIMIPRELRKEQSTDEQS</sequence>
<evidence type="ECO:0000313" key="2">
    <source>
        <dbReference type="EMBL" id="SCM57193.1"/>
    </source>
</evidence>
<dbReference type="AlphaFoldDB" id="A0A1G4G678"/>
<keyword evidence="1" id="KW-0812">Transmembrane</keyword>
<feature type="transmembrane region" description="Helical" evidence="1">
    <location>
        <begin position="85"/>
        <end position="103"/>
    </location>
</feature>